<keyword evidence="2" id="KW-1133">Transmembrane helix</keyword>
<keyword evidence="4" id="KW-1185">Reference proteome</keyword>
<feature type="compositionally biased region" description="Pro residues" evidence="1">
    <location>
        <begin position="131"/>
        <end position="141"/>
    </location>
</feature>
<dbReference type="Proteomes" id="UP000236621">
    <property type="component" value="Unassembled WGS sequence"/>
</dbReference>
<organism evidence="3 4">
    <name type="scientific">Tolypocladium capitatum</name>
    <dbReference type="NCBI Taxonomy" id="45235"/>
    <lineage>
        <taxon>Eukaryota</taxon>
        <taxon>Fungi</taxon>
        <taxon>Dikarya</taxon>
        <taxon>Ascomycota</taxon>
        <taxon>Pezizomycotina</taxon>
        <taxon>Sordariomycetes</taxon>
        <taxon>Hypocreomycetidae</taxon>
        <taxon>Hypocreales</taxon>
        <taxon>Ophiocordycipitaceae</taxon>
        <taxon>Tolypocladium</taxon>
    </lineage>
</organism>
<accession>A0A2K3QF22</accession>
<proteinExistence type="predicted"/>
<evidence type="ECO:0000313" key="3">
    <source>
        <dbReference type="EMBL" id="PNY26148.1"/>
    </source>
</evidence>
<sequence length="305" mass="32997">MASHHDGSENYRYFVSPVRAASPRHHGNSDRDADAPELAPDLSPTAITNFEAEYKRQYLELRAAEHPPTPSDDIAKEVLHFDDSAKIVVPSELDSNGQYPQTVTSTNPSVPWDATTVGDHTDQHSAAEGQPSPPPPPPPPQNKILGMKRNVFFILLAVLLIIIAAAVGAGVGSAVASKKSKSDSAAPATSTTTSSAPEPTFLNNRTGPATNSFAFQGFSQNEYLGHATAIVHDEGGTDFNFRIHSYVWMPNLTSCCLSFCNNATAAGETGWWCNERFQKNSTSTFTRIFVWCGEPHNDAHAKCSR</sequence>
<dbReference type="EMBL" id="NRSZ01000599">
    <property type="protein sequence ID" value="PNY26148.1"/>
    <property type="molecule type" value="Genomic_DNA"/>
</dbReference>
<evidence type="ECO:0000256" key="1">
    <source>
        <dbReference type="SAM" id="MobiDB-lite"/>
    </source>
</evidence>
<comment type="caution">
    <text evidence="3">The sequence shown here is derived from an EMBL/GenBank/DDBJ whole genome shotgun (WGS) entry which is preliminary data.</text>
</comment>
<feature type="region of interest" description="Disordered" evidence="1">
    <location>
        <begin position="1"/>
        <end position="46"/>
    </location>
</feature>
<feature type="region of interest" description="Disordered" evidence="1">
    <location>
        <begin position="178"/>
        <end position="203"/>
    </location>
</feature>
<feature type="region of interest" description="Disordered" evidence="1">
    <location>
        <begin position="92"/>
        <end position="143"/>
    </location>
</feature>
<evidence type="ECO:0000313" key="4">
    <source>
        <dbReference type="Proteomes" id="UP000236621"/>
    </source>
</evidence>
<gene>
    <name evidence="3" type="ORF">TCAP_03906</name>
</gene>
<keyword evidence="2" id="KW-0472">Membrane</keyword>
<feature type="transmembrane region" description="Helical" evidence="2">
    <location>
        <begin position="151"/>
        <end position="175"/>
    </location>
</feature>
<evidence type="ECO:0000256" key="2">
    <source>
        <dbReference type="SAM" id="Phobius"/>
    </source>
</evidence>
<keyword evidence="2" id="KW-0812">Transmembrane</keyword>
<feature type="compositionally biased region" description="Low complexity" evidence="1">
    <location>
        <begin position="178"/>
        <end position="196"/>
    </location>
</feature>
<protein>
    <submittedName>
        <fullName evidence="3">Uncharacterized protein</fullName>
    </submittedName>
</protein>
<dbReference type="STRING" id="45235.A0A2K3QF22"/>
<feature type="compositionally biased region" description="Polar residues" evidence="1">
    <location>
        <begin position="93"/>
        <end position="109"/>
    </location>
</feature>
<reference evidence="3 4" key="1">
    <citation type="submission" date="2017-08" db="EMBL/GenBank/DDBJ databases">
        <title>Harnessing the power of phylogenomics to disentangle the directionality and signatures of interkingdom host jumping in the parasitic fungal genus Tolypocladium.</title>
        <authorList>
            <person name="Quandt C.A."/>
            <person name="Patterson W."/>
            <person name="Spatafora J.W."/>
        </authorList>
    </citation>
    <scope>NUCLEOTIDE SEQUENCE [LARGE SCALE GENOMIC DNA]</scope>
    <source>
        <strain evidence="3 4">CBS 113982</strain>
    </source>
</reference>
<dbReference type="OrthoDB" id="4925873at2759"/>
<dbReference type="AlphaFoldDB" id="A0A2K3QF22"/>
<name>A0A2K3QF22_9HYPO</name>